<evidence type="ECO:0000313" key="1">
    <source>
        <dbReference type="EMBL" id="CAB5040145.1"/>
    </source>
</evidence>
<proteinExistence type="predicted"/>
<gene>
    <name evidence="1" type="ORF">UFOPK4173_01776</name>
</gene>
<dbReference type="AlphaFoldDB" id="A0A6J7SFW1"/>
<organism evidence="1">
    <name type="scientific">freshwater metagenome</name>
    <dbReference type="NCBI Taxonomy" id="449393"/>
    <lineage>
        <taxon>unclassified sequences</taxon>
        <taxon>metagenomes</taxon>
        <taxon>ecological metagenomes</taxon>
    </lineage>
</organism>
<dbReference type="EMBL" id="CAFBPW010000273">
    <property type="protein sequence ID" value="CAB5040145.1"/>
    <property type="molecule type" value="Genomic_DNA"/>
</dbReference>
<accession>A0A6J7SFW1</accession>
<sequence>MVVVEVVVVAPAPQLFAAVLVEAAVVAKLPEPSGQRP</sequence>
<protein>
    <submittedName>
        <fullName evidence="1">Unannotated protein</fullName>
    </submittedName>
</protein>
<name>A0A6J7SFW1_9ZZZZ</name>
<reference evidence="1" key="1">
    <citation type="submission" date="2020-05" db="EMBL/GenBank/DDBJ databases">
        <authorList>
            <person name="Chiriac C."/>
            <person name="Salcher M."/>
            <person name="Ghai R."/>
            <person name="Kavagutti S V."/>
        </authorList>
    </citation>
    <scope>NUCLEOTIDE SEQUENCE</scope>
</reference>